<dbReference type="Proteomes" id="UP000540787">
    <property type="component" value="Unassembled WGS sequence"/>
</dbReference>
<dbReference type="InterPro" id="IPR005583">
    <property type="entry name" value="YaaA"/>
</dbReference>
<comment type="similarity">
    <text evidence="1">Belongs to the UPF0246 family.</text>
</comment>
<dbReference type="Pfam" id="PF03883">
    <property type="entry name" value="H2O2_YaaD"/>
    <property type="match status" value="1"/>
</dbReference>
<dbReference type="PANTHER" id="PTHR30283">
    <property type="entry name" value="PEROXIDE STRESS RESPONSE PROTEIN YAAA"/>
    <property type="match status" value="1"/>
</dbReference>
<protein>
    <recommendedName>
        <fullName evidence="1">UPF0246 protein HD842_001000</fullName>
    </recommendedName>
</protein>
<dbReference type="HAMAP" id="MF_00652">
    <property type="entry name" value="UPF0246"/>
    <property type="match status" value="1"/>
</dbReference>
<reference evidence="2 3" key="1">
    <citation type="submission" date="2020-08" db="EMBL/GenBank/DDBJ databases">
        <title>The Agave Microbiome: Exploring the role of microbial communities in plant adaptations to desert environments.</title>
        <authorList>
            <person name="Partida-Martinez L.P."/>
        </authorList>
    </citation>
    <scope>NUCLEOTIDE SEQUENCE [LARGE SCALE GENOMIC DNA]</scope>
    <source>
        <strain evidence="2 3">AT3.2</strain>
    </source>
</reference>
<proteinExistence type="inferred from homology"/>
<evidence type="ECO:0000313" key="3">
    <source>
        <dbReference type="Proteomes" id="UP000540787"/>
    </source>
</evidence>
<sequence length="266" mass="29659">MEKFRTAMLIVLSPAKSLDLESPLTTPHQSTPDFIAHAGELIEVLRGHSPASISELMDLSDALSMLNVGRYAHWEADHGQARPAIMSFNGDVYTGFDARTLNTEALTFAQRHVRILSGLYGVLRPLDQMHPYRLEMGTRLATPRGKDLYAFWGETITAALNQQLAENGSTALVNLASTEYFKSVKPKLLAAPVIEPVFQDWKNGQYKIISFYAKRARGMMARYATENGITDPEELKDFDVDGYAFEPAASSERAWVFRRRNADAVG</sequence>
<keyword evidence="3" id="KW-1185">Reference proteome</keyword>
<comment type="caution">
    <text evidence="2">The sequence shown here is derived from an EMBL/GenBank/DDBJ whole genome shotgun (WGS) entry which is preliminary data.</text>
</comment>
<dbReference type="NCBIfam" id="NF002542">
    <property type="entry name" value="PRK02101.1-3"/>
    <property type="match status" value="1"/>
</dbReference>
<dbReference type="PANTHER" id="PTHR30283:SF4">
    <property type="entry name" value="PEROXIDE STRESS RESISTANCE PROTEIN YAAA"/>
    <property type="match status" value="1"/>
</dbReference>
<dbReference type="EMBL" id="JACHBX010000001">
    <property type="protein sequence ID" value="MBB6132889.1"/>
    <property type="molecule type" value="Genomic_DNA"/>
</dbReference>
<evidence type="ECO:0000313" key="2">
    <source>
        <dbReference type="EMBL" id="MBB6132889.1"/>
    </source>
</evidence>
<accession>A0A7W9WY05</accession>
<name>A0A7W9WY05_9BURK</name>
<dbReference type="AlphaFoldDB" id="A0A7W9WY05"/>
<evidence type="ECO:0000256" key="1">
    <source>
        <dbReference type="HAMAP-Rule" id="MF_00652"/>
    </source>
</evidence>
<organism evidence="2 3">
    <name type="scientific">Massilia aurea</name>
    <dbReference type="NCBI Taxonomy" id="373040"/>
    <lineage>
        <taxon>Bacteria</taxon>
        <taxon>Pseudomonadati</taxon>
        <taxon>Pseudomonadota</taxon>
        <taxon>Betaproteobacteria</taxon>
        <taxon>Burkholderiales</taxon>
        <taxon>Oxalobacteraceae</taxon>
        <taxon>Telluria group</taxon>
        <taxon>Massilia</taxon>
    </lineage>
</organism>
<gene>
    <name evidence="2" type="ORF">HD842_001000</name>
</gene>
<dbReference type="GO" id="GO:0033194">
    <property type="term" value="P:response to hydroperoxide"/>
    <property type="evidence" value="ECO:0007669"/>
    <property type="project" value="TreeGrafter"/>
</dbReference>
<dbReference type="GO" id="GO:0005829">
    <property type="term" value="C:cytosol"/>
    <property type="evidence" value="ECO:0007669"/>
    <property type="project" value="TreeGrafter"/>
</dbReference>